<dbReference type="Proteomes" id="UP000250078">
    <property type="component" value="Unassembled WGS sequence"/>
</dbReference>
<sequence length="141" mass="15841">MVQPSIYINSNAEGLGKLLVAHEGQKQLTVEIMPGCYGEGVRAMIYEIVKNLLTPKLREWIMPNFTATTEADHEVASIAIMGAMQKSFRHHMEETCGILYGFLLGQEQGCEKILSLWISFQSWERKPLSGASPETGIFWVH</sequence>
<reference evidence="1 2" key="1">
    <citation type="journal article" date="2016" name="Nat. Commun.">
        <title>Ectomycorrhizal ecology is imprinted in the genome of the dominant symbiotic fungus Cenococcum geophilum.</title>
        <authorList>
            <consortium name="DOE Joint Genome Institute"/>
            <person name="Peter M."/>
            <person name="Kohler A."/>
            <person name="Ohm R.A."/>
            <person name="Kuo A."/>
            <person name="Krutzmann J."/>
            <person name="Morin E."/>
            <person name="Arend M."/>
            <person name="Barry K.W."/>
            <person name="Binder M."/>
            <person name="Choi C."/>
            <person name="Clum A."/>
            <person name="Copeland A."/>
            <person name="Grisel N."/>
            <person name="Haridas S."/>
            <person name="Kipfer T."/>
            <person name="LaButti K."/>
            <person name="Lindquist E."/>
            <person name="Lipzen A."/>
            <person name="Maire R."/>
            <person name="Meier B."/>
            <person name="Mihaltcheva S."/>
            <person name="Molinier V."/>
            <person name="Murat C."/>
            <person name="Poggeler S."/>
            <person name="Quandt C.A."/>
            <person name="Sperisen C."/>
            <person name="Tritt A."/>
            <person name="Tisserant E."/>
            <person name="Crous P.W."/>
            <person name="Henrissat B."/>
            <person name="Nehls U."/>
            <person name="Egli S."/>
            <person name="Spatafora J.W."/>
            <person name="Grigoriev I.V."/>
            <person name="Martin F.M."/>
        </authorList>
    </citation>
    <scope>NUCLEOTIDE SEQUENCE [LARGE SCALE GENOMIC DNA]</scope>
    <source>
        <strain evidence="1 2">1.58</strain>
    </source>
</reference>
<protein>
    <submittedName>
        <fullName evidence="1">Uncharacterized protein</fullName>
    </submittedName>
</protein>
<dbReference type="EMBL" id="KV748280">
    <property type="protein sequence ID" value="OCK86894.1"/>
    <property type="molecule type" value="Genomic_DNA"/>
</dbReference>
<evidence type="ECO:0000313" key="1">
    <source>
        <dbReference type="EMBL" id="OCK86894.1"/>
    </source>
</evidence>
<gene>
    <name evidence="1" type="ORF">K441DRAFT_701615</name>
</gene>
<organism evidence="1 2">
    <name type="scientific">Cenococcum geophilum 1.58</name>
    <dbReference type="NCBI Taxonomy" id="794803"/>
    <lineage>
        <taxon>Eukaryota</taxon>
        <taxon>Fungi</taxon>
        <taxon>Dikarya</taxon>
        <taxon>Ascomycota</taxon>
        <taxon>Pezizomycotina</taxon>
        <taxon>Dothideomycetes</taxon>
        <taxon>Pleosporomycetidae</taxon>
        <taxon>Gloniales</taxon>
        <taxon>Gloniaceae</taxon>
        <taxon>Cenococcum</taxon>
    </lineage>
</organism>
<name>A0ACC8EKS2_9PEZI</name>
<keyword evidence="2" id="KW-1185">Reference proteome</keyword>
<accession>A0ACC8EKS2</accession>
<evidence type="ECO:0000313" key="2">
    <source>
        <dbReference type="Proteomes" id="UP000250078"/>
    </source>
</evidence>
<proteinExistence type="predicted"/>